<gene>
    <name evidence="8" type="ORF">FA10DRAFT_279786</name>
</gene>
<evidence type="ECO:0000259" key="6">
    <source>
        <dbReference type="Pfam" id="PF12460"/>
    </source>
</evidence>
<name>A0A316YNL1_9BASI</name>
<dbReference type="InParanoid" id="A0A316YNL1"/>
<dbReference type="InterPro" id="IPR039920">
    <property type="entry name" value="MMS19"/>
</dbReference>
<dbReference type="OrthoDB" id="342900at2759"/>
<keyword evidence="4" id="KW-0234">DNA repair</keyword>
<dbReference type="GO" id="GO:0005634">
    <property type="term" value="C:nucleus"/>
    <property type="evidence" value="ECO:0007669"/>
    <property type="project" value="UniProtKB-SubCell"/>
</dbReference>
<dbReference type="EMBL" id="KZ819636">
    <property type="protein sequence ID" value="PWN90742.1"/>
    <property type="molecule type" value="Genomic_DNA"/>
</dbReference>
<feature type="domain" description="MMS19 C-terminal" evidence="6">
    <location>
        <begin position="602"/>
        <end position="1008"/>
    </location>
</feature>
<evidence type="ECO:0000256" key="1">
    <source>
        <dbReference type="ARBA" id="ARBA00004123"/>
    </source>
</evidence>
<dbReference type="STRING" id="215250.A0A316YNL1"/>
<keyword evidence="2" id="KW-0677">Repeat</keyword>
<dbReference type="InterPro" id="IPR029240">
    <property type="entry name" value="MMS19_N"/>
</dbReference>
<dbReference type="GO" id="GO:0006281">
    <property type="term" value="P:DNA repair"/>
    <property type="evidence" value="ECO:0007669"/>
    <property type="project" value="UniProtKB-UniRule"/>
</dbReference>
<accession>A0A316YNL1</accession>
<dbReference type="GO" id="GO:0016226">
    <property type="term" value="P:iron-sulfur cluster assembly"/>
    <property type="evidence" value="ECO:0007669"/>
    <property type="project" value="UniProtKB-UniRule"/>
</dbReference>
<dbReference type="GO" id="GO:0051604">
    <property type="term" value="P:protein maturation"/>
    <property type="evidence" value="ECO:0007669"/>
    <property type="project" value="UniProtKB-UniRule"/>
</dbReference>
<proteinExistence type="inferred from homology"/>
<dbReference type="GeneID" id="37045483"/>
<feature type="region of interest" description="Disordered" evidence="5">
    <location>
        <begin position="1027"/>
        <end position="1048"/>
    </location>
</feature>
<keyword evidence="4" id="KW-0227">DNA damage</keyword>
<dbReference type="PANTHER" id="PTHR12891:SF0">
    <property type="entry name" value="MMS19 NUCLEOTIDE EXCISION REPAIR PROTEIN HOMOLOG"/>
    <property type="match status" value="1"/>
</dbReference>
<evidence type="ECO:0000259" key="7">
    <source>
        <dbReference type="Pfam" id="PF14500"/>
    </source>
</evidence>
<keyword evidence="3 4" id="KW-0539">Nucleus</keyword>
<comment type="function">
    <text evidence="4">Key component of the cytosolic iron-sulfur protein assembly (CIA) complex, a multiprotein complex that mediates the incorporation of iron-sulfur cluster into apoproteins specifically involved in DNA metabolism and genomic integrity. In the CIA complex, MMS19 acts as an adapter between early-acting CIA components and a subset of cellular target iron-sulfur proteins.</text>
</comment>
<dbReference type="Proteomes" id="UP000245768">
    <property type="component" value="Unassembled WGS sequence"/>
</dbReference>
<organism evidence="8 9">
    <name type="scientific">Acaromyces ingoldii</name>
    <dbReference type="NCBI Taxonomy" id="215250"/>
    <lineage>
        <taxon>Eukaryota</taxon>
        <taxon>Fungi</taxon>
        <taxon>Dikarya</taxon>
        <taxon>Basidiomycota</taxon>
        <taxon>Ustilaginomycotina</taxon>
        <taxon>Exobasidiomycetes</taxon>
        <taxon>Exobasidiales</taxon>
        <taxon>Cryptobasidiaceae</taxon>
        <taxon>Acaromyces</taxon>
    </lineage>
</organism>
<feature type="domain" description="MMS19 N-terminal" evidence="7">
    <location>
        <begin position="11"/>
        <end position="318"/>
    </location>
</feature>
<evidence type="ECO:0000256" key="4">
    <source>
        <dbReference type="RuleBase" id="RU367072"/>
    </source>
</evidence>
<comment type="subcellular location">
    <subcellularLocation>
        <location evidence="1 4">Nucleus</location>
    </subcellularLocation>
</comment>
<evidence type="ECO:0000256" key="2">
    <source>
        <dbReference type="ARBA" id="ARBA00022737"/>
    </source>
</evidence>
<dbReference type="PANTHER" id="PTHR12891">
    <property type="entry name" value="DNA REPAIR/TRANSCRIPTION PROTEIN MET18/MMS19"/>
    <property type="match status" value="1"/>
</dbReference>
<feature type="region of interest" description="Disordered" evidence="5">
    <location>
        <begin position="440"/>
        <end position="488"/>
    </location>
</feature>
<comment type="similarity">
    <text evidence="4">Belongs to the MET18/MMS19 family.</text>
</comment>
<evidence type="ECO:0000313" key="8">
    <source>
        <dbReference type="EMBL" id="PWN90742.1"/>
    </source>
</evidence>
<evidence type="ECO:0000313" key="9">
    <source>
        <dbReference type="Proteomes" id="UP000245768"/>
    </source>
</evidence>
<dbReference type="GO" id="GO:0097361">
    <property type="term" value="C:cytosolic [4Fe-4S] assembly targeting complex"/>
    <property type="evidence" value="ECO:0007669"/>
    <property type="project" value="UniProtKB-UniRule"/>
</dbReference>
<keyword evidence="9" id="KW-1185">Reference proteome</keyword>
<dbReference type="Pfam" id="PF14500">
    <property type="entry name" value="MMS19_N"/>
    <property type="match status" value="1"/>
</dbReference>
<dbReference type="RefSeq" id="XP_025377940.1">
    <property type="nucleotide sequence ID" value="XM_025523567.1"/>
</dbReference>
<sequence>MSGHVKLLDVVRHLGPELTSDDEVRRSRAVVLLALVVLWSCSSPEHSPDRQATTTLAGFFSSKLQDANVVADNIARDLNSKTKPVPGSAPESWRPKYPKGTEMLVASLRALDSLAKLDDGSGNTVRFGSEAAKAAAQAVLEHSDPRAHPQAIRFLVFTLMDSLLSRHRRALRTMGRDFVKGYISLVEGEKDPRNLVYIFAMDRVVMLDWDDIMDSELTEAFFDTTYCYFPITFRPPPDDPYGISTNTLRLSLRKVLIASPLLAPHAMPLLLEKLQASGGNAKRDTLDTLKEALPVFGRAAAKAHESPLWEAFKIEIMHATDDATAICSARALESLLQVLYHEVDPPEGLAPRMIADMLDELEEPSKALAKPAASAMASMIHATPSTAFLATYASLDQLLTAYKDPDEVSTRGPILDHVSTLLKALRDVYEGVDVLHSSATSEADRRDEARLTFERPETSAKSDSDLDPSKTPAESSTAPKRRSYESDKRPLDSFKDTLLATLSHGLVNASTRLQSVDCFVHLTHIRGFLSQAETRHLCDGVNKLLVDANADDVRGQALEALRDLGDRHVIEESTLPLLFGSLPDTLVMEEGRDPRPAVRRSLGALARLCTPADLFDLLVVRLSTKLDLVCAAELKDKEARQVNAGYARGLINTLLVVLEEKVDRKDKDVGRYGSLATNLIGICVSASLRSKAKWSVAADSRVMRDLGALVTLLVRSLDDSRQREMSSILFAAIVQKDLGPLAKVSATLSRSALTDFNPLGDVTQDSKSRAQRNAVHTFAAAIVALRKHVPAPMEGQAATWVESLLGWTMQSQTALQEDAGRSLLVDCVNKHVTEQKGELSGLLDRFWGAYVVGPGAMARQRATRVWLSVAKSLVMRGSKLGEEMVNRALSLLSIDVGGEEPERVANEAARGVGEVGSDDVDLCKDNGSVVRLLYKQRYLTFLLPKILASYRDGASGHYYLVVLASLLPSMPRQTTLDKLQELFPLLILALDVKDARARSSAAKTIALAAAVGRRQKDEAALNPVAAESSLDSASSGTSSPPMSNGSIGAKGKKNALDLVDSNLKAILDRLLSTLATSSLETDDGNEEEEEKVRIAALKCLAIFARTLPYSALHPYKTAVLKTLGTKVPMCNSDLDNRTDQWSMNCDRAFCMADSSEVLEYVKLSVVKLSISRPLRSFFFTSALLPPPLLLKAPPPLLLLLTLCPCPRPCEAGAVLGQCIKPFFVSATAKLLQANLTIERHEDSESCGRGGGRGWGAKAYTGVGASGDGGRAGELGFVVHDEDVDSVQLSMTNGEKSGRLGRRGWQAEQRLEQEPEHVSLFDVLEEAEELTLSLSLSLSAVEPLSLSDEESSCELQESLSQLLGTGGSGARGGGPEGAVKRNGTANDLGVHFGVGFFLSSSFVGVGGDACEAFFASGLMTIFS</sequence>
<dbReference type="InterPro" id="IPR024687">
    <property type="entry name" value="MMS19_C"/>
</dbReference>
<dbReference type="InterPro" id="IPR016024">
    <property type="entry name" value="ARM-type_fold"/>
</dbReference>
<dbReference type="SUPFAM" id="SSF48371">
    <property type="entry name" value="ARM repeat"/>
    <property type="match status" value="1"/>
</dbReference>
<dbReference type="FunCoup" id="A0A316YNL1">
    <property type="interactions" value="459"/>
</dbReference>
<evidence type="ECO:0000256" key="3">
    <source>
        <dbReference type="ARBA" id="ARBA00023242"/>
    </source>
</evidence>
<evidence type="ECO:0000256" key="5">
    <source>
        <dbReference type="SAM" id="MobiDB-lite"/>
    </source>
</evidence>
<feature type="compositionally biased region" description="Low complexity" evidence="5">
    <location>
        <begin position="1028"/>
        <end position="1046"/>
    </location>
</feature>
<dbReference type="Pfam" id="PF12460">
    <property type="entry name" value="MMS19_C"/>
    <property type="match status" value="1"/>
</dbReference>
<feature type="compositionally biased region" description="Basic and acidic residues" evidence="5">
    <location>
        <begin position="442"/>
        <end position="468"/>
    </location>
</feature>
<reference evidence="8 9" key="1">
    <citation type="journal article" date="2018" name="Mol. Biol. Evol.">
        <title>Broad Genomic Sampling Reveals a Smut Pathogenic Ancestry of the Fungal Clade Ustilaginomycotina.</title>
        <authorList>
            <person name="Kijpornyongpan T."/>
            <person name="Mondo S.J."/>
            <person name="Barry K."/>
            <person name="Sandor L."/>
            <person name="Lee J."/>
            <person name="Lipzen A."/>
            <person name="Pangilinan J."/>
            <person name="LaButti K."/>
            <person name="Hainaut M."/>
            <person name="Henrissat B."/>
            <person name="Grigoriev I.V."/>
            <person name="Spatafora J.W."/>
            <person name="Aime M.C."/>
        </authorList>
    </citation>
    <scope>NUCLEOTIDE SEQUENCE [LARGE SCALE GENOMIC DNA]</scope>
    <source>
        <strain evidence="8 9">MCA 4198</strain>
    </source>
</reference>
<protein>
    <recommendedName>
        <fullName evidence="4">MMS19 nucleotide excision repair protein</fullName>
    </recommendedName>
</protein>